<evidence type="ECO:0000313" key="4">
    <source>
        <dbReference type="EMBL" id="VVC77044.1"/>
    </source>
</evidence>
<keyword evidence="2" id="KW-0560">Oxidoreductase</keyword>
<dbReference type="SUPFAM" id="SSF52218">
    <property type="entry name" value="Flavoproteins"/>
    <property type="match status" value="1"/>
</dbReference>
<keyword evidence="5" id="KW-1185">Reference proteome</keyword>
<sequence>MKILIVYAHPEPSSFNAALRDMAVRTMESMGFEVRISDLYAMKFNPVASWSDFRNGHDLSSRQYGMIQRDAYLNDLLSNDIKEEQSKLAWCDSVLLQFPLWWFGMPAILKGWLDRIFTAGFAFDKDKWFDSGLLKPRKVLVSVTTQSPESAYQESGIHGRMDQYLKPIHHTFRFAGISPLSPFIAYGVMNMDDQARRGVLQDYHDHLIRFLKKQVSINPDS</sequence>
<dbReference type="Proteomes" id="UP000324194">
    <property type="component" value="Chromosome 2"/>
</dbReference>
<evidence type="ECO:0000256" key="2">
    <source>
        <dbReference type="ARBA" id="ARBA00023002"/>
    </source>
</evidence>
<dbReference type="InterPro" id="IPR051545">
    <property type="entry name" value="NAD(P)H_dehydrogenase_qn"/>
</dbReference>
<gene>
    <name evidence="4" type="primary">mdaB</name>
    <name evidence="4" type="ORF">AQUSIP_23710</name>
</gene>
<dbReference type="KEGG" id="asip:AQUSIP_23710"/>
<dbReference type="AlphaFoldDB" id="A0A5E4PJA1"/>
<accession>A0A5E4PJA1</accession>
<evidence type="ECO:0000259" key="3">
    <source>
        <dbReference type="Pfam" id="PF02525"/>
    </source>
</evidence>
<evidence type="ECO:0000256" key="1">
    <source>
        <dbReference type="ARBA" id="ARBA00006252"/>
    </source>
</evidence>
<dbReference type="RefSeq" id="WP_148340447.1">
    <property type="nucleotide sequence ID" value="NZ_LR699120.1"/>
</dbReference>
<organism evidence="4 5">
    <name type="scientific">Aquicella siphonis</name>
    <dbReference type="NCBI Taxonomy" id="254247"/>
    <lineage>
        <taxon>Bacteria</taxon>
        <taxon>Pseudomonadati</taxon>
        <taxon>Pseudomonadota</taxon>
        <taxon>Gammaproteobacteria</taxon>
        <taxon>Legionellales</taxon>
        <taxon>Coxiellaceae</taxon>
        <taxon>Aquicella</taxon>
    </lineage>
</organism>
<dbReference type="GO" id="GO:0003955">
    <property type="term" value="F:NAD(P)H dehydrogenase (quinone) activity"/>
    <property type="evidence" value="ECO:0007669"/>
    <property type="project" value="TreeGrafter"/>
</dbReference>
<protein>
    <submittedName>
        <fullName evidence="4">Modulator of drug activity B</fullName>
    </submittedName>
</protein>
<name>A0A5E4PJA1_9COXI</name>
<dbReference type="InterPro" id="IPR029039">
    <property type="entry name" value="Flavoprotein-like_sf"/>
</dbReference>
<dbReference type="Pfam" id="PF02525">
    <property type="entry name" value="Flavodoxin_2"/>
    <property type="match status" value="1"/>
</dbReference>
<reference evidence="4 5" key="1">
    <citation type="submission" date="2019-08" db="EMBL/GenBank/DDBJ databases">
        <authorList>
            <person name="Guy L."/>
        </authorList>
    </citation>
    <scope>NUCLEOTIDE SEQUENCE [LARGE SCALE GENOMIC DNA]</scope>
    <source>
        <strain evidence="4 5">SGT-108</strain>
    </source>
</reference>
<evidence type="ECO:0000313" key="5">
    <source>
        <dbReference type="Proteomes" id="UP000324194"/>
    </source>
</evidence>
<dbReference type="PANTHER" id="PTHR10204">
    <property type="entry name" value="NAD P H OXIDOREDUCTASE-RELATED"/>
    <property type="match status" value="1"/>
</dbReference>
<dbReference type="GO" id="GO:0005829">
    <property type="term" value="C:cytosol"/>
    <property type="evidence" value="ECO:0007669"/>
    <property type="project" value="TreeGrafter"/>
</dbReference>
<dbReference type="EMBL" id="LR699120">
    <property type="protein sequence ID" value="VVC77044.1"/>
    <property type="molecule type" value="Genomic_DNA"/>
</dbReference>
<comment type="similarity">
    <text evidence="1">Belongs to the NAD(P)H dehydrogenase (quinone) family.</text>
</comment>
<dbReference type="PANTHER" id="PTHR10204:SF34">
    <property type="entry name" value="NAD(P)H DEHYDROGENASE [QUINONE] 1 ISOFORM 1"/>
    <property type="match status" value="1"/>
</dbReference>
<dbReference type="Gene3D" id="3.40.50.360">
    <property type="match status" value="1"/>
</dbReference>
<feature type="domain" description="Flavodoxin-like fold" evidence="3">
    <location>
        <begin position="1"/>
        <end position="207"/>
    </location>
</feature>
<dbReference type="OrthoDB" id="9787136at2"/>
<proteinExistence type="inferred from homology"/>
<dbReference type="InterPro" id="IPR003680">
    <property type="entry name" value="Flavodoxin_fold"/>
</dbReference>